<accession>A0AAQ3M9I8</accession>
<reference evidence="2 3" key="1">
    <citation type="submission" date="2023-11" db="EMBL/GenBank/DDBJ databases">
        <title>An acidophilic fungus is an integral part of prey digestion in a carnivorous sundew plant.</title>
        <authorList>
            <person name="Tsai I.J."/>
        </authorList>
    </citation>
    <scope>NUCLEOTIDE SEQUENCE [LARGE SCALE GENOMIC DNA]</scope>
    <source>
        <strain evidence="2">169a</strain>
    </source>
</reference>
<keyword evidence="3" id="KW-1185">Reference proteome</keyword>
<proteinExistence type="predicted"/>
<name>A0AAQ3M9I8_9PEZI</name>
<feature type="compositionally biased region" description="Polar residues" evidence="1">
    <location>
        <begin position="1"/>
        <end position="36"/>
    </location>
</feature>
<dbReference type="AlphaFoldDB" id="A0AAQ3M9I8"/>
<protein>
    <submittedName>
        <fullName evidence="2">Uncharacterized protein</fullName>
    </submittedName>
</protein>
<feature type="region of interest" description="Disordered" evidence="1">
    <location>
        <begin position="1"/>
        <end position="134"/>
    </location>
</feature>
<feature type="compositionally biased region" description="Polar residues" evidence="1">
    <location>
        <begin position="52"/>
        <end position="67"/>
    </location>
</feature>
<evidence type="ECO:0000313" key="3">
    <source>
        <dbReference type="Proteomes" id="UP001303373"/>
    </source>
</evidence>
<gene>
    <name evidence="2" type="ORF">R9X50_00616500</name>
</gene>
<dbReference type="EMBL" id="CP138589">
    <property type="protein sequence ID" value="WPH03288.1"/>
    <property type="molecule type" value="Genomic_DNA"/>
</dbReference>
<evidence type="ECO:0000313" key="2">
    <source>
        <dbReference type="EMBL" id="WPH03288.1"/>
    </source>
</evidence>
<evidence type="ECO:0000256" key="1">
    <source>
        <dbReference type="SAM" id="MobiDB-lite"/>
    </source>
</evidence>
<sequence length="134" mass="13859">MLASQNSNALVGQQQDGASAEFTSRVSPSEPLTTSVHKPGVNVGKDAKPEFSAQTLPAGSAPSNRTFQPAADSDFAPLPGGYKASESIGGATSGDVNVGLGRPMQGQTSNELRHDGERHRKNPGHGFDNKLTSS</sequence>
<organism evidence="2 3">
    <name type="scientific">Acrodontium crateriforme</name>
    <dbReference type="NCBI Taxonomy" id="150365"/>
    <lineage>
        <taxon>Eukaryota</taxon>
        <taxon>Fungi</taxon>
        <taxon>Dikarya</taxon>
        <taxon>Ascomycota</taxon>
        <taxon>Pezizomycotina</taxon>
        <taxon>Dothideomycetes</taxon>
        <taxon>Dothideomycetidae</taxon>
        <taxon>Mycosphaerellales</taxon>
        <taxon>Teratosphaeriaceae</taxon>
        <taxon>Acrodontium</taxon>
    </lineage>
</organism>
<dbReference type="Proteomes" id="UP001303373">
    <property type="component" value="Chromosome 10"/>
</dbReference>